<keyword evidence="4" id="KW-1003">Cell membrane</keyword>
<keyword evidence="14" id="KW-1185">Reference proteome</keyword>
<dbReference type="SUPFAM" id="SSF49503">
    <property type="entry name" value="Cupredoxins"/>
    <property type="match status" value="1"/>
</dbReference>
<dbReference type="FunFam" id="2.60.40.10:FF:001292">
    <property type="entry name" value="PKHD1 like 1"/>
    <property type="match status" value="1"/>
</dbReference>
<reference evidence="15" key="2">
    <citation type="submission" date="2025-08" db="UniProtKB">
        <authorList>
            <consortium name="RefSeq"/>
        </authorList>
    </citation>
    <scope>IDENTIFICATION</scope>
    <source>
        <tissue evidence="15">Blood</tissue>
    </source>
</reference>
<dbReference type="Pfam" id="PF10162">
    <property type="entry name" value="G8"/>
    <property type="match status" value="2"/>
</dbReference>
<evidence type="ECO:0000256" key="11">
    <source>
        <dbReference type="SAM" id="SignalP"/>
    </source>
</evidence>
<dbReference type="InterPro" id="IPR052387">
    <property type="entry name" value="Fibrocystin"/>
</dbReference>
<dbReference type="SMART" id="SM00429">
    <property type="entry name" value="IPT"/>
    <property type="match status" value="9"/>
</dbReference>
<dbReference type="FunFam" id="2.60.40.10:FF:001165">
    <property type="entry name" value="PKHD1 like 1"/>
    <property type="match status" value="1"/>
</dbReference>
<proteinExistence type="predicted"/>
<gene>
    <name evidence="15" type="primary">pkhd1l1.1</name>
</gene>
<dbReference type="FunFam" id="2.60.40.10:FF:001332">
    <property type="entry name" value="PKHD1 like 1"/>
    <property type="match status" value="1"/>
</dbReference>
<evidence type="ECO:0000256" key="6">
    <source>
        <dbReference type="ARBA" id="ARBA00022737"/>
    </source>
</evidence>
<dbReference type="InterPro" id="IPR055401">
    <property type="entry name" value="CEMIP_beta-hel_dom"/>
</dbReference>
<evidence type="ECO:0000256" key="7">
    <source>
        <dbReference type="ARBA" id="ARBA00022989"/>
    </source>
</evidence>
<protein>
    <submittedName>
        <fullName evidence="15">PKHD1 like 1, tandem duplicate 1 isoform X1</fullName>
    </submittedName>
</protein>
<evidence type="ECO:0000256" key="3">
    <source>
        <dbReference type="ARBA" id="ARBA00004316"/>
    </source>
</evidence>
<dbReference type="PANTHER" id="PTHR46769">
    <property type="entry name" value="POLYCYSTIC KIDNEY AND HEPATIC DISEASE 1 (AUTOSOMAL RECESSIVE)-LIKE 1"/>
    <property type="match status" value="1"/>
</dbReference>
<evidence type="ECO:0000256" key="4">
    <source>
        <dbReference type="ARBA" id="ARBA00022475"/>
    </source>
</evidence>
<dbReference type="InterPro" id="IPR019316">
    <property type="entry name" value="G8_domain"/>
</dbReference>
<dbReference type="InterPro" id="IPR037524">
    <property type="entry name" value="PA14/GLEYA"/>
</dbReference>
<dbReference type="SUPFAM" id="SSF51126">
    <property type="entry name" value="Pectin lyase-like"/>
    <property type="match status" value="1"/>
</dbReference>
<keyword evidence="5 11" id="KW-0732">Signal</keyword>
<dbReference type="KEGG" id="ipu:108257274"/>
<dbReference type="OrthoDB" id="120976at2759"/>
<dbReference type="Pfam" id="PF01833">
    <property type="entry name" value="TIG"/>
    <property type="match status" value="14"/>
</dbReference>
<feature type="signal peptide" evidence="11">
    <location>
        <begin position="1"/>
        <end position="24"/>
    </location>
</feature>
<dbReference type="FunFam" id="2.60.40.10:FF:001316">
    <property type="entry name" value="PKHD1 like 1"/>
    <property type="match status" value="1"/>
</dbReference>
<evidence type="ECO:0000256" key="9">
    <source>
        <dbReference type="ARBA" id="ARBA00023273"/>
    </source>
</evidence>
<evidence type="ECO:0000313" key="14">
    <source>
        <dbReference type="Proteomes" id="UP000221080"/>
    </source>
</evidence>
<accession>A0A2D0PY75</accession>
<dbReference type="InterPro" id="IPR006626">
    <property type="entry name" value="PbH1"/>
</dbReference>
<dbReference type="Gene3D" id="2.60.40.420">
    <property type="entry name" value="Cupredoxins - blue copper proteins"/>
    <property type="match status" value="1"/>
</dbReference>
<evidence type="ECO:0000313" key="15">
    <source>
        <dbReference type="RefSeq" id="XP_017310386.1"/>
    </source>
</evidence>
<dbReference type="InterPro" id="IPR013783">
    <property type="entry name" value="Ig-like_fold"/>
</dbReference>
<dbReference type="Pfam" id="PF24606">
    <property type="entry name" value="CEMIP_beta-hel"/>
    <property type="match status" value="2"/>
</dbReference>
<comment type="subcellular location">
    <subcellularLocation>
        <location evidence="2">Cell membrane</location>
    </subcellularLocation>
    <subcellularLocation>
        <location evidence="3">Cell projection</location>
    </subcellularLocation>
    <subcellularLocation>
        <location evidence="1">Membrane</location>
        <topology evidence="1">Single-pass membrane protein</topology>
    </subcellularLocation>
</comment>
<feature type="domain" description="G8" evidence="12">
    <location>
        <begin position="3015"/>
        <end position="3158"/>
    </location>
</feature>
<dbReference type="RefSeq" id="XP_017310386.1">
    <property type="nucleotide sequence ID" value="XM_017454897.3"/>
</dbReference>
<dbReference type="FunFam" id="2.60.40.10:FF:000857">
    <property type="entry name" value="PKHD1 like 1"/>
    <property type="match status" value="1"/>
</dbReference>
<keyword evidence="7 10" id="KW-1133">Transmembrane helix</keyword>
<dbReference type="SUPFAM" id="SSF56988">
    <property type="entry name" value="Anthrax protective antigen"/>
    <property type="match status" value="1"/>
</dbReference>
<dbReference type="PROSITE" id="PS51820">
    <property type="entry name" value="PA14"/>
    <property type="match status" value="1"/>
</dbReference>
<dbReference type="GO" id="GO:0005886">
    <property type="term" value="C:plasma membrane"/>
    <property type="evidence" value="ECO:0007669"/>
    <property type="project" value="UniProtKB-SubCell"/>
</dbReference>
<keyword evidence="10" id="KW-0812">Transmembrane</keyword>
<keyword evidence="8" id="KW-0325">Glycoprotein</keyword>
<dbReference type="CDD" id="cd00102">
    <property type="entry name" value="IPT"/>
    <property type="match status" value="1"/>
</dbReference>
<dbReference type="InterPro" id="IPR014756">
    <property type="entry name" value="Ig_E-set"/>
</dbReference>
<dbReference type="GO" id="GO:0042995">
    <property type="term" value="C:cell projection"/>
    <property type="evidence" value="ECO:0007669"/>
    <property type="project" value="UniProtKB-SubCell"/>
</dbReference>
<dbReference type="FunFam" id="2.60.40.10:FF:001057">
    <property type="entry name" value="PKHD1 like 1"/>
    <property type="match status" value="1"/>
</dbReference>
<dbReference type="SUPFAM" id="SSF81296">
    <property type="entry name" value="E set domains"/>
    <property type="match status" value="14"/>
</dbReference>
<evidence type="ECO:0000256" key="1">
    <source>
        <dbReference type="ARBA" id="ARBA00004167"/>
    </source>
</evidence>
<evidence type="ECO:0000256" key="2">
    <source>
        <dbReference type="ARBA" id="ARBA00004236"/>
    </source>
</evidence>
<feature type="domain" description="PA14" evidence="13">
    <location>
        <begin position="331"/>
        <end position="481"/>
    </location>
</feature>
<keyword evidence="10" id="KW-0472">Membrane</keyword>
<dbReference type="GO" id="GO:0007399">
    <property type="term" value="P:nervous system development"/>
    <property type="evidence" value="ECO:0007669"/>
    <property type="project" value="UniProtKB-ARBA"/>
</dbReference>
<organism evidence="14 15">
    <name type="scientific">Ictalurus punctatus</name>
    <name type="common">Channel catfish</name>
    <name type="synonym">Silurus punctatus</name>
    <dbReference type="NCBI Taxonomy" id="7998"/>
    <lineage>
        <taxon>Eukaryota</taxon>
        <taxon>Metazoa</taxon>
        <taxon>Chordata</taxon>
        <taxon>Craniata</taxon>
        <taxon>Vertebrata</taxon>
        <taxon>Euteleostomi</taxon>
        <taxon>Actinopterygii</taxon>
        <taxon>Neopterygii</taxon>
        <taxon>Teleostei</taxon>
        <taxon>Ostariophysi</taxon>
        <taxon>Siluriformes</taxon>
        <taxon>Ictaluridae</taxon>
        <taxon>Ictalurus</taxon>
    </lineage>
</organism>
<reference evidence="14" key="1">
    <citation type="journal article" date="2016" name="Nat. Commun.">
        <title>The channel catfish genome sequence provides insights into the evolution of scale formation in teleosts.</title>
        <authorList>
            <person name="Liu Z."/>
            <person name="Liu S."/>
            <person name="Yao J."/>
            <person name="Bao L."/>
            <person name="Zhang J."/>
            <person name="Li Y."/>
            <person name="Jiang C."/>
            <person name="Sun L."/>
            <person name="Wang R."/>
            <person name="Zhang Y."/>
            <person name="Zhou T."/>
            <person name="Zeng Q."/>
            <person name="Fu Q."/>
            <person name="Gao S."/>
            <person name="Li N."/>
            <person name="Koren S."/>
            <person name="Jiang Y."/>
            <person name="Zimin A."/>
            <person name="Xu P."/>
            <person name="Phillippy A.M."/>
            <person name="Geng X."/>
            <person name="Song L."/>
            <person name="Sun F."/>
            <person name="Li C."/>
            <person name="Wang X."/>
            <person name="Chen A."/>
            <person name="Jin Y."/>
            <person name="Yuan Z."/>
            <person name="Yang Y."/>
            <person name="Tan S."/>
            <person name="Peatman E."/>
            <person name="Lu J."/>
            <person name="Qin Z."/>
            <person name="Dunham R."/>
            <person name="Li Z."/>
            <person name="Sonstegard T."/>
            <person name="Feng J."/>
            <person name="Danzmann R.G."/>
            <person name="Schroeder S."/>
            <person name="Scheffler B."/>
            <person name="Duke M.V."/>
            <person name="Ballard L."/>
            <person name="Kucuktas H."/>
            <person name="Kaltenboeck L."/>
            <person name="Liu H."/>
            <person name="Armbruster J."/>
            <person name="Xie Y."/>
            <person name="Kirby M.L."/>
            <person name="Tian Y."/>
            <person name="Flanagan M.E."/>
            <person name="Mu W."/>
            <person name="Waldbieser G.C."/>
        </authorList>
    </citation>
    <scope>NUCLEOTIDE SEQUENCE [LARGE SCALE GENOMIC DNA]</scope>
    <source>
        <strain evidence="14">SDA103</strain>
    </source>
</reference>
<dbReference type="GeneID" id="108257274"/>
<evidence type="ECO:0000256" key="5">
    <source>
        <dbReference type="ARBA" id="ARBA00022729"/>
    </source>
</evidence>
<feature type="transmembrane region" description="Helical" evidence="10">
    <location>
        <begin position="4210"/>
        <end position="4230"/>
    </location>
</feature>
<evidence type="ECO:0000259" key="12">
    <source>
        <dbReference type="PROSITE" id="PS51484"/>
    </source>
</evidence>
<dbReference type="Proteomes" id="UP000221080">
    <property type="component" value="Chromosome 24"/>
</dbReference>
<keyword evidence="6" id="KW-0677">Repeat</keyword>
<feature type="chain" id="PRO_5012271451" evidence="11">
    <location>
        <begin position="25"/>
        <end position="4231"/>
    </location>
</feature>
<dbReference type="PROSITE" id="PS51484">
    <property type="entry name" value="G8"/>
    <property type="match status" value="2"/>
</dbReference>
<dbReference type="CDD" id="cd00603">
    <property type="entry name" value="IPT_PCSR"/>
    <property type="match status" value="10"/>
</dbReference>
<dbReference type="Pfam" id="PF07691">
    <property type="entry name" value="PA14"/>
    <property type="match status" value="1"/>
</dbReference>
<dbReference type="FunFam" id="2.60.40.10:FF:001552">
    <property type="entry name" value="PKHD1 like 1"/>
    <property type="match status" value="1"/>
</dbReference>
<dbReference type="InterPro" id="IPR002909">
    <property type="entry name" value="IPT_dom"/>
</dbReference>
<dbReference type="PANTHER" id="PTHR46769:SF2">
    <property type="entry name" value="FIBROCYSTIN-L ISOFORM 2 PRECURSOR-RELATED"/>
    <property type="match status" value="1"/>
</dbReference>
<dbReference type="SMART" id="SM01225">
    <property type="entry name" value="G8"/>
    <property type="match status" value="2"/>
</dbReference>
<evidence type="ECO:0000259" key="13">
    <source>
        <dbReference type="PROSITE" id="PS51820"/>
    </source>
</evidence>
<dbReference type="FunFam" id="2.160.20.10:FF:000070">
    <property type="entry name" value="PKHD1 like 1"/>
    <property type="match status" value="1"/>
</dbReference>
<keyword evidence="9" id="KW-0966">Cell projection</keyword>
<evidence type="ECO:0000256" key="8">
    <source>
        <dbReference type="ARBA" id="ARBA00023180"/>
    </source>
</evidence>
<dbReference type="InterPro" id="IPR008972">
    <property type="entry name" value="Cupredoxin"/>
</dbReference>
<dbReference type="Gene3D" id="2.60.120.1560">
    <property type="match status" value="1"/>
</dbReference>
<dbReference type="FunFam" id="2.60.40.10:FF:000616">
    <property type="entry name" value="PKHD1 like 1"/>
    <property type="match status" value="2"/>
</dbReference>
<evidence type="ECO:0000256" key="10">
    <source>
        <dbReference type="SAM" id="Phobius"/>
    </source>
</evidence>
<dbReference type="SMART" id="SM00710">
    <property type="entry name" value="PbH1"/>
    <property type="match status" value="9"/>
</dbReference>
<feature type="domain" description="G8" evidence="12">
    <location>
        <begin position="2149"/>
        <end position="2269"/>
    </location>
</feature>
<dbReference type="CTD" id="569261"/>
<dbReference type="InterPro" id="IPR011050">
    <property type="entry name" value="Pectin_lyase_fold/virulence"/>
</dbReference>
<dbReference type="Gene3D" id="2.60.40.10">
    <property type="entry name" value="Immunoglobulins"/>
    <property type="match status" value="13"/>
</dbReference>
<sequence length="4231" mass="458557">MKNKGVHKYLCLVICILQVNFSGAQYVLSVTPKLGSTNGATRLTIQGNGFAQQSQFSFDASNPDIGNTVTLVSSTRSFPCDVEKDATLSTKITCYTRPMPEDNYMLTVKVDGVPIPTSGVCSGYPWSYSCMFYTRWYNTPSIQYITPRSGLPGTIVTLRGRIFTNVYGSNTATSSNGRNVRFLRAYMGGMPCNLLIPNSDTLYGLTLDYSSSDWGYMSCKVTGTYVGHHNLSYILDSDYGRSLPDFGVYFVSALNKLAMFQTYAEVTGVYPSQGSMLGGTLLTIRGKYFDQTDGPAMVLVGGQECTVKTVRDEAIVCATPAYEWSNMTVYPGGRGLKMEIWNNSIPQRLEEALSYNSSRPGYSVQWVDSLSYVWPLELDYFVARFSGFFVPMETDNYYFRVKADDRIQLYFSKTGRPEDKVMIAYSTYWTTSQTQKSEVMRLERGKPYYIEVLHQDYASVASIDVGFYKERSTFTARQTVDAVNEIQVITASYDVLDEIQMIAFNGWSMVTPVQEVQTVTISSNCFSLGTCDYASYGLVYGAGRTGPIPVSAPAQVLQDELNALWSIKPDTVIVTMQQLDEQSEYTITFNSTRGDFQDLQYWTNGASVNITIMEKTKGKADLNNFTLVWGGISSSPLPYNASVTEMTAALLAMASADCPKELLNVENSAVKYFRDYETSITGFTGDVRMRGTRVSDTEAFCGSWSLMNPNILFKSDDMTVSGATYGPVSLQQYGTLCFAYKGYPMNVLELVFTYQDTSRLVSQITNVISVVFEPGDVWKYMCVELLSSLQRSYPGSNYQLLQVRLYKDTGNYYIDTVQLGRTATVSETNVVIMKRRPPALADSGRFIQSLSVQKLTNSPDVSYKITASPYNCAFDFPLLEIGFLQVCKNNTSKDMLVLVQDNATVTVTRLQRASPPLSGTFSVGIFGQIVKDLSVNISADDLKYALQGIPDMGLLSVNSIASCKGYLWEINWLTKPGNQPLLQINDSGVVGVNPSVKAQVKQQGGLMKQSIMGDFLRVPTNKTQVQVFINGVPSVCSGDCGFSWNESKTPIVTGISPTQGASALGTVLTISGSGFVDENATVQIGNVRCSVIQVTNTSLTCGVGPASAGLYPITVSFPTLGNARYNGDNIFNFTYQLGVTYIAPTAGSVTGGTIITVSGYGFSQDTTATIGSVQCDVIDVNLYQLLCRAPAGSEGEKAVTLQMGNIQVTSPNSFTYDTNLTATITEVSPQTTTVFGHRVLTIVGTNFGEQINGSSVLIGSAACEGQQWASTKITCLLPTLPPGLYDIKVIVGNQGSPLIRSGVNATVEYILRVTGVSPQYGSLYGGTTVTITGSGFSPLLQDNQVTLGDTLCNVTAASNNQLECVTQMEKQTYTVTNQGIDPTYGRGYSWSPATVMASVGDTVVWRWQAPAFVQGLGYSVFSVDSPSSTKFDGVTFNSGNSKTANGFYSYCFTAPGVYYYSSGYVNSANQISMQGVVNVRPLEERSTELNLTVAGFQALQYQGSTRLSRSASNCVASPECSVYSSQSFSFLPCSSPIVISISPNQGTYHDPIIIQGFGFSSITCAIEVLIGSTSCQVTNSTFTLIQCHLSPDSGAPVGILLPVQVKVNNLGIALLAMPSESARHFAVMPVLDSVSPSMGSTTSYTRLLLSGSGLIAGTVTVAGYPCNIVSRNYTHIICDTTPSPPQKGNVVVKVGGITSLCSSDCSFQYSSSLVPTVSSIAPNSISGNQTTVFVSGSGFGSQLEDLRVYAGNIVLKVNKVTDSQLRLLVGPLPAGPHTLKVIVMSKGLASGNPTLTSQAQASLQPSSGSLAGGTLLTITGNGFAAGNTSVMLGPYSCPIMTLTPAMVNCLTHAFNETEVQVTIKVFGVNYPPLSFNYTRSQTPNITTVSPTTGPNGTAITVSGSGFGSVAGLVSVLVDGVACNILSIMDTMIECTVGEHAGGTFPVTLYHQVKGYALTQANFSYALQLTQVVPNEGSYGGGAVVVVQGSGFDPNSSRVLICNTECSINQNASSSTNLYCSIPANNGTQAELSCTVVVLNSYGSVNITNGYTYKTSLTPVITDVSPRRGGTAGGTLLTVTGYGFSGGNVIVTIAGSVCDVQSASETQVICVTNAQPRSQQTKVLLYVGNRGIAKMDHADFFYIDVWSSRYTWGGESPPEAGTFAVITKGQTILLDVSTPVLKMLLIQGGKLIFDEADIELQAENILITDGGALQIGTEDNPFQHKAIITLHGHLRSPELPVYGAKTLGVREGVLDLHGIPIPITWTRLAQTANNGSITLTLMDAVTWKEGDEVVIASTGGRHSQKQNEVRKIALVSPDGRTLTLNSPLNYTHLGLAITLPDGTVFEARAEIGVLTRNIVVRGSINAEWSDTIPACPDGFNTGEFATQTCFQGKFGEETGSDEFGGCIMFHAPRPGENLAIGRIEYVEIFNAGQAYRLGRYPIHWHLMGDINFKSYVRGCGIHQTYNRAVTIHNTHRLLVEHNVIYNIMGGAFFIEDGIETGNILQYNLAVFVRQSTSLLNDDVTPAGYWVTNPNNIIRHNAAAGGTHFGFWYRMHDHPDGASYDSNICQKMVPLGEFYNNTAHSQGWFGLWIFQEFFPKKGGKCSSTIPEPAVFRKLTSWNNEKGAEWVNVGAVQFNDFLMVNNEVAGVETKRIFQQHVSGWGLASGAGLVNSTLVGHADELGLGEDYCTTRGIVLPLDDGMSVLNTKFINFDRPRCAAVGVTTIQGTSGTFSGGFTVKFSGIKYYQSPNKASFRWEHEIVLVDVDGSLTGNPDYKVVPKSNLLDPVHCSDNASWSFGFPGTVCDNTISFHRLGIYSSLPSSLWFKDLILTNNYGSSVVPFADKLITHQSGWMALLPTDKTYNCYFRNALQLSNISYSAVFYGFKSQDYVIINHNLTQNPDQVSVVDSRNGSANPLNPSVNINGDWYMNKSSNNIYYIVSSKTTAANRKRRNSVDRSTKDISVAFRVYKCFFPNCTPPPPVTIMPLPSGSGQPTNFTFSGCVMKRAWNKNAWSNQSFWRSSAENNFIVPQEGANVVIPSDSWVVLDIPIPPLNKLTVMGVLEIPDNITIMSNRTSSSLPQNSSIVINATYISILGGCLIAGGPDKPFSGQLQIILRGNHHTPELRLPDGQTQGAKVLGVFGALDLYGMPHRVYHTKLGSTAMAGSNSLSLQEPVDWQVGDEIVLSTTSYDPWQTETRTISAVSNNGLTLTVDQPLTYTHIAENYTVPGTSQTYRLAGDVGLLSRNIKIIGGDYPDLYTESFGASVLVGSFSVGGIDYTGKAQIRDVEFYHTGQEGWTDNTDPRYSVAFLNLGVVSQNDSYIKGCAFHHGFSPAIGIFGTDGLTVDDNVIHHTVGEGIRVWGNNITVRRNLVTLTLWPGAYNGRQETMNINWPAAIEANTGTNVVLQGNIVAGYERVGFRINGEPCPGSLNLVAQWQQNEAHGGLFGVYMNKDGLAGCSQIQGFAVWKSFDYGIYFQVYMSVIVSNVTLVDNGMGIMPLIYEPPSVSHEYSNKTVLIKNSLIVGSSPNFNCTDTLSRKDRNIALSAGHRAPRPLNGGRTGISWPTFESGHNSAPMKPHDGLMSYNAISGLMTVTNTTFVGFRNVCSSETNYMFITIPNNEDLQHPINVQSITKSNSTEGALLFIHHPNLGKVNPSDCVDMDCDAKKKSMLKDLDGSFLGAVGSVIPLSEYEWNGDPRHGLGDYRIPKVMLTYLNGSRIPVRNIAPYKGVIRDSTCTFMSTWQAYKCFGMNYRMLVIESLDSDTETRRLSPVAVLGDGYVDLLNGPQDHGWCAGYTCQKRVSLFHSIVATNKSFDIFFTGVSPQKLRLMMLNAAPTETVKVAVFYSKPQRLDVYVNAQLVAPNNAQWNTNKNDYTLLKPAYPEQYIPTLNGTHGSNFFDPDYKMLHVLLRGSTPVQINTASVLFISFNLPAMTEKEFFGDQLVNNLALFLKVPPSMIRITKIVREGGGARRRRSATGLTVEVEIKQPPTNQMSANSTSDSDLFTVLKTAADTLGQAAISGNLSQSIGFNVSSVGIVLPSPPASDPSWSQVANQEVTREDPSVQSVSSVSTLKVVVEPVAGLYPGALSVQPVIMALDQQGDCVSVGVTSLTISAMLKDAQGNPAGGLYGNTTIPFQSCWANYTDLAINSTGMNMTLFFTLNEWKTQSRSFTVNSLATDFTTKSTTVVADFTTKSTTVMATAQNHNSIFDSSHAFTTHTVYIIMLLSVLHLIYLVV</sequence>
<name>A0A2D0PY75_ICTPU</name>
<dbReference type="InterPro" id="IPR011658">
    <property type="entry name" value="PA14_dom"/>
</dbReference>